<keyword evidence="2" id="KW-1133">Transmembrane helix</keyword>
<accession>A0A0L7QWK4</accession>
<proteinExistence type="predicted"/>
<gene>
    <name evidence="3" type="ORF">WH47_04844</name>
</gene>
<sequence>MVSSAVFGAAAGTGLALVVAMTIVVYRYYAVKRKGKYWNNLDRWPDPPSTKKPEGRLDECSEHCHDSSSSHVLNCWRKQQKNYYAVQSGVPGKLSEVLGDVLELACGGGGGGGGGSSSSGGGGGGSSEAGGKSGNSSSIGNAASRIGVVTGVATIRDKWAQRSHRSPLSSVATTDSADSTTSTSSEVSTFVGAFFFLGGTEDILSSGMVLVSLDDS</sequence>
<evidence type="ECO:0000313" key="3">
    <source>
        <dbReference type="EMBL" id="KOC62946.1"/>
    </source>
</evidence>
<feature type="compositionally biased region" description="Gly residues" evidence="1">
    <location>
        <begin position="112"/>
        <end position="133"/>
    </location>
</feature>
<dbReference type="EMBL" id="KQ414713">
    <property type="protein sequence ID" value="KOC62946.1"/>
    <property type="molecule type" value="Genomic_DNA"/>
</dbReference>
<organism evidence="3 4">
    <name type="scientific">Habropoda laboriosa</name>
    <dbReference type="NCBI Taxonomy" id="597456"/>
    <lineage>
        <taxon>Eukaryota</taxon>
        <taxon>Metazoa</taxon>
        <taxon>Ecdysozoa</taxon>
        <taxon>Arthropoda</taxon>
        <taxon>Hexapoda</taxon>
        <taxon>Insecta</taxon>
        <taxon>Pterygota</taxon>
        <taxon>Neoptera</taxon>
        <taxon>Endopterygota</taxon>
        <taxon>Hymenoptera</taxon>
        <taxon>Apocrita</taxon>
        <taxon>Aculeata</taxon>
        <taxon>Apoidea</taxon>
        <taxon>Anthophila</taxon>
        <taxon>Apidae</taxon>
        <taxon>Habropoda</taxon>
    </lineage>
</organism>
<evidence type="ECO:0000256" key="1">
    <source>
        <dbReference type="SAM" id="MobiDB-lite"/>
    </source>
</evidence>
<keyword evidence="2" id="KW-0472">Membrane</keyword>
<feature type="transmembrane region" description="Helical" evidence="2">
    <location>
        <begin position="6"/>
        <end position="29"/>
    </location>
</feature>
<keyword evidence="4" id="KW-1185">Reference proteome</keyword>
<dbReference type="Proteomes" id="UP000053825">
    <property type="component" value="Unassembled WGS sequence"/>
</dbReference>
<keyword evidence="2" id="KW-0812">Transmembrane</keyword>
<feature type="compositionally biased region" description="Low complexity" evidence="1">
    <location>
        <begin position="169"/>
        <end position="183"/>
    </location>
</feature>
<dbReference type="STRING" id="597456.A0A0L7QWK4"/>
<evidence type="ECO:0000313" key="4">
    <source>
        <dbReference type="Proteomes" id="UP000053825"/>
    </source>
</evidence>
<feature type="region of interest" description="Disordered" evidence="1">
    <location>
        <begin position="112"/>
        <end position="140"/>
    </location>
</feature>
<dbReference type="AlphaFoldDB" id="A0A0L7QWK4"/>
<reference evidence="3 4" key="1">
    <citation type="submission" date="2015-07" db="EMBL/GenBank/DDBJ databases">
        <title>The genome of Habropoda laboriosa.</title>
        <authorList>
            <person name="Pan H."/>
            <person name="Kapheim K."/>
        </authorList>
    </citation>
    <scope>NUCLEOTIDE SEQUENCE [LARGE SCALE GENOMIC DNA]</scope>
    <source>
        <strain evidence="3">0110345459</strain>
    </source>
</reference>
<protein>
    <submittedName>
        <fullName evidence="3">Uncharacterized protein</fullName>
    </submittedName>
</protein>
<name>A0A0L7QWK4_9HYME</name>
<evidence type="ECO:0000256" key="2">
    <source>
        <dbReference type="SAM" id="Phobius"/>
    </source>
</evidence>
<feature type="region of interest" description="Disordered" evidence="1">
    <location>
        <begin position="163"/>
        <end position="183"/>
    </location>
</feature>